<dbReference type="EMBL" id="CM046389">
    <property type="protein sequence ID" value="KAI8566560.1"/>
    <property type="molecule type" value="Genomic_DNA"/>
</dbReference>
<proteinExistence type="predicted"/>
<keyword evidence="2" id="KW-1185">Reference proteome</keyword>
<reference evidence="1" key="1">
    <citation type="submission" date="2022-02" db="EMBL/GenBank/DDBJ databases">
        <title>Plant Genome Project.</title>
        <authorList>
            <person name="Zhang R.-G."/>
        </authorList>
    </citation>
    <scope>NUCLEOTIDE SEQUENCE</scope>
    <source>
        <strain evidence="1">AT1</strain>
    </source>
</reference>
<protein>
    <submittedName>
        <fullName evidence="1">Uncharacterized protein</fullName>
    </submittedName>
</protein>
<organism evidence="1 2">
    <name type="scientific">Rhododendron molle</name>
    <name type="common">Chinese azalea</name>
    <name type="synonym">Azalea mollis</name>
    <dbReference type="NCBI Taxonomy" id="49168"/>
    <lineage>
        <taxon>Eukaryota</taxon>
        <taxon>Viridiplantae</taxon>
        <taxon>Streptophyta</taxon>
        <taxon>Embryophyta</taxon>
        <taxon>Tracheophyta</taxon>
        <taxon>Spermatophyta</taxon>
        <taxon>Magnoliopsida</taxon>
        <taxon>eudicotyledons</taxon>
        <taxon>Gunneridae</taxon>
        <taxon>Pentapetalae</taxon>
        <taxon>asterids</taxon>
        <taxon>Ericales</taxon>
        <taxon>Ericaceae</taxon>
        <taxon>Ericoideae</taxon>
        <taxon>Rhodoreae</taxon>
        <taxon>Rhododendron</taxon>
    </lineage>
</organism>
<name>A0ACC0PM11_RHOML</name>
<gene>
    <name evidence="1" type="ORF">RHMOL_Rhmol02G0050100</name>
</gene>
<accession>A0ACC0PM11</accession>
<dbReference type="Proteomes" id="UP001062846">
    <property type="component" value="Chromosome 2"/>
</dbReference>
<evidence type="ECO:0000313" key="1">
    <source>
        <dbReference type="EMBL" id="KAI8566560.1"/>
    </source>
</evidence>
<sequence>MLVWCGNFIVNKAESYFERAVQATPQDSHVLAAYAKYLWETQGYEEDEHHSPGQNHIQTPVFLEAMTTASA</sequence>
<comment type="caution">
    <text evidence="1">The sequence shown here is derived from an EMBL/GenBank/DDBJ whole genome shotgun (WGS) entry which is preliminary data.</text>
</comment>
<evidence type="ECO:0000313" key="2">
    <source>
        <dbReference type="Proteomes" id="UP001062846"/>
    </source>
</evidence>